<evidence type="ECO:0000256" key="1">
    <source>
        <dbReference type="SAM" id="Phobius"/>
    </source>
</evidence>
<feature type="transmembrane region" description="Helical" evidence="1">
    <location>
        <begin position="359"/>
        <end position="378"/>
    </location>
</feature>
<feature type="transmembrane region" description="Helical" evidence="1">
    <location>
        <begin position="106"/>
        <end position="130"/>
    </location>
</feature>
<dbReference type="EMBL" id="FOBB01000001">
    <property type="protein sequence ID" value="SEL01008.1"/>
    <property type="molecule type" value="Genomic_DNA"/>
</dbReference>
<evidence type="ECO:0000313" key="2">
    <source>
        <dbReference type="EMBL" id="SEL01008.1"/>
    </source>
</evidence>
<protein>
    <recommendedName>
        <fullName evidence="4">Oligosaccharide repeat unit polymerase</fullName>
    </recommendedName>
</protein>
<accession>A0A1H7LQK4</accession>
<feature type="transmembrane region" description="Helical" evidence="1">
    <location>
        <begin position="46"/>
        <end position="63"/>
    </location>
</feature>
<dbReference type="Proteomes" id="UP000198984">
    <property type="component" value="Unassembled WGS sequence"/>
</dbReference>
<gene>
    <name evidence="2" type="ORF">SAMN04488505_1011309</name>
</gene>
<evidence type="ECO:0000313" key="3">
    <source>
        <dbReference type="Proteomes" id="UP000198984"/>
    </source>
</evidence>
<feature type="transmembrane region" description="Helical" evidence="1">
    <location>
        <begin position="75"/>
        <end position="94"/>
    </location>
</feature>
<feature type="transmembrane region" description="Helical" evidence="1">
    <location>
        <begin position="137"/>
        <end position="170"/>
    </location>
</feature>
<dbReference type="RefSeq" id="WP_143080926.1">
    <property type="nucleotide sequence ID" value="NZ_FOBB01000001.1"/>
</dbReference>
<evidence type="ECO:0008006" key="4">
    <source>
        <dbReference type="Google" id="ProtNLM"/>
    </source>
</evidence>
<reference evidence="2 3" key="1">
    <citation type="submission" date="2016-10" db="EMBL/GenBank/DDBJ databases">
        <authorList>
            <person name="de Groot N.N."/>
        </authorList>
    </citation>
    <scope>NUCLEOTIDE SEQUENCE [LARGE SCALE GENOMIC DNA]</scope>
    <source>
        <strain evidence="2 3">DSM 21039</strain>
    </source>
</reference>
<keyword evidence="1" id="KW-1133">Transmembrane helix</keyword>
<sequence length="394" mass="46016">MKRAFISVLFFFFIFHFIIPAIYYWYNGFFNLYSDIDDPVALRKSFLINGISILLTAIIIWRLPQKNDKIPANIFNITPLYYFSIFFSLAYYISRGGYEGTVTGNMAGSLLSYIALFLNPSIIIMLLIFYQKKKYNVGAILLSFILFVTVTGRRSAIISVILMLLIYPAFENFSAYKSKLRKYILLFFIGSPLLFFAASRMRGIDLDILQNEILLKAIFGRLSMIELGAIPIHYKDLGGYNVELFNDKYGIIHQIKLIIDSLIPGNIFEYDVMPNQYYRAIFLGYSIDFVQDTYLSLNMTLPVYFYMYSNFVIAVLCTVITLVGYYYLWKRFSNNIFISIALIGQLYTLLYYFDFVMWFSQFLTTVLTILTINLFVFLRKEAFNYFKGYEKKAV</sequence>
<proteinExistence type="predicted"/>
<dbReference type="OrthoDB" id="1491032at2"/>
<dbReference type="STRING" id="573321.SAMN04488505_1011309"/>
<keyword evidence="3" id="KW-1185">Reference proteome</keyword>
<name>A0A1H7LQK4_9BACT</name>
<keyword evidence="1" id="KW-0812">Transmembrane</keyword>
<feature type="transmembrane region" description="Helical" evidence="1">
    <location>
        <begin position="7"/>
        <end position="26"/>
    </location>
</feature>
<dbReference type="AlphaFoldDB" id="A0A1H7LQK4"/>
<feature type="transmembrane region" description="Helical" evidence="1">
    <location>
        <begin position="305"/>
        <end position="328"/>
    </location>
</feature>
<keyword evidence="1" id="KW-0472">Membrane</keyword>
<feature type="transmembrane region" description="Helical" evidence="1">
    <location>
        <begin position="335"/>
        <end position="353"/>
    </location>
</feature>
<feature type="transmembrane region" description="Helical" evidence="1">
    <location>
        <begin position="182"/>
        <end position="201"/>
    </location>
</feature>
<organism evidence="2 3">
    <name type="scientific">Chitinophaga rupis</name>
    <dbReference type="NCBI Taxonomy" id="573321"/>
    <lineage>
        <taxon>Bacteria</taxon>
        <taxon>Pseudomonadati</taxon>
        <taxon>Bacteroidota</taxon>
        <taxon>Chitinophagia</taxon>
        <taxon>Chitinophagales</taxon>
        <taxon>Chitinophagaceae</taxon>
        <taxon>Chitinophaga</taxon>
    </lineage>
</organism>